<name>A0A8S1ETU2_9PELO</name>
<dbReference type="PANTHER" id="PTHR36937">
    <property type="entry name" value="PROTEIN CBG20935-RELATED"/>
    <property type="match status" value="1"/>
</dbReference>
<dbReference type="AlphaFoldDB" id="A0A8S1ETU2"/>
<dbReference type="EMBL" id="CADEPM010000004">
    <property type="protein sequence ID" value="CAB3404730.1"/>
    <property type="molecule type" value="Genomic_DNA"/>
</dbReference>
<feature type="chain" id="PRO_5035813027" description="Secreted protein" evidence="1">
    <location>
        <begin position="20"/>
        <end position="323"/>
    </location>
</feature>
<dbReference type="Proteomes" id="UP000494206">
    <property type="component" value="Unassembled WGS sequence"/>
</dbReference>
<evidence type="ECO:0008006" key="4">
    <source>
        <dbReference type="Google" id="ProtNLM"/>
    </source>
</evidence>
<evidence type="ECO:0000313" key="2">
    <source>
        <dbReference type="EMBL" id="CAB3404730.1"/>
    </source>
</evidence>
<organism evidence="2 3">
    <name type="scientific">Caenorhabditis bovis</name>
    <dbReference type="NCBI Taxonomy" id="2654633"/>
    <lineage>
        <taxon>Eukaryota</taxon>
        <taxon>Metazoa</taxon>
        <taxon>Ecdysozoa</taxon>
        <taxon>Nematoda</taxon>
        <taxon>Chromadorea</taxon>
        <taxon>Rhabditida</taxon>
        <taxon>Rhabditina</taxon>
        <taxon>Rhabditomorpha</taxon>
        <taxon>Rhabditoidea</taxon>
        <taxon>Rhabditidae</taxon>
        <taxon>Peloderinae</taxon>
        <taxon>Caenorhabditis</taxon>
    </lineage>
</organism>
<feature type="signal peptide" evidence="1">
    <location>
        <begin position="1"/>
        <end position="19"/>
    </location>
</feature>
<proteinExistence type="predicted"/>
<keyword evidence="3" id="KW-1185">Reference proteome</keyword>
<dbReference type="OrthoDB" id="5837358at2759"/>
<gene>
    <name evidence="2" type="ORF">CBOVIS_LOCUS7014</name>
</gene>
<keyword evidence="1" id="KW-0732">Signal</keyword>
<comment type="caution">
    <text evidence="2">The sequence shown here is derived from an EMBL/GenBank/DDBJ whole genome shotgun (WGS) entry which is preliminary data.</text>
</comment>
<evidence type="ECO:0000256" key="1">
    <source>
        <dbReference type="SAM" id="SignalP"/>
    </source>
</evidence>
<dbReference type="PANTHER" id="PTHR36937:SF4">
    <property type="entry name" value="SECRETED PROTEIN"/>
    <property type="match status" value="1"/>
</dbReference>
<evidence type="ECO:0000313" key="3">
    <source>
        <dbReference type="Proteomes" id="UP000494206"/>
    </source>
</evidence>
<sequence>MLPRTTLFLVLCTSIAVDAAVRREQLVSLACARNPSLTICDSLRTRKVRHDEPPKLEMITPPPLPANLNVQRRELGHDEPEKKPNQTHDMTPNYKYLPPTEARILQAKCARVGPLVQKHCQRGKVTASNAGRCAAYFRDCARFIEKSDPLGAIADSFTSGVNVNVANVDVKGIPYYPVNEEGAVGVGVGVGVPFGAWGGGFSSSVGVRDYFQGDQEAGANWIDGQYGYKNHWSIPLVQSLGIEGGQHNTVSFPLRGKDAGNLKVDNGYGVGPYYQHNDHVGVSYKQGDVKHTFGVGAPIAGTSFETGQAVAFPGLDVWERALG</sequence>
<protein>
    <recommendedName>
        <fullName evidence="4">Secreted protein</fullName>
    </recommendedName>
</protein>
<accession>A0A8S1ETU2</accession>
<reference evidence="2 3" key="1">
    <citation type="submission" date="2020-04" db="EMBL/GenBank/DDBJ databases">
        <authorList>
            <person name="Laetsch R D."/>
            <person name="Stevens L."/>
            <person name="Kumar S."/>
            <person name="Blaxter L. M."/>
        </authorList>
    </citation>
    <scope>NUCLEOTIDE SEQUENCE [LARGE SCALE GENOMIC DNA]</scope>
</reference>